<reference evidence="1 2" key="1">
    <citation type="submission" date="2023-04" db="EMBL/GenBank/DDBJ databases">
        <title>Lysobacter sp. strain UC isolated from soil sample.</title>
        <authorList>
            <person name="Choksket S."/>
            <person name="Harshvardhan F."/>
            <person name="Rana R."/>
            <person name="Patil P.B."/>
            <person name="Korpole S."/>
        </authorList>
    </citation>
    <scope>NUCLEOTIDE SEQUENCE [LARGE SCALE GENOMIC DNA]</scope>
    <source>
        <strain evidence="1 2">UC</strain>
    </source>
</reference>
<accession>A0ABU1CDM4</accession>
<sequence length="74" mass="9182">MKKPEAERQIRYLIGQWCNKEEHRNIPKGELYFSDFHSWLQQNWPNLLQFRSVMPVSDEVKRWFDQETGQTWRN</sequence>
<organism evidence="1 2">
    <name type="scientific">Lysobacter arvi</name>
    <dbReference type="NCBI Taxonomy" id="3038776"/>
    <lineage>
        <taxon>Bacteria</taxon>
        <taxon>Pseudomonadati</taxon>
        <taxon>Pseudomonadota</taxon>
        <taxon>Gammaproteobacteria</taxon>
        <taxon>Lysobacterales</taxon>
        <taxon>Lysobacteraceae</taxon>
        <taxon>Lysobacter</taxon>
    </lineage>
</organism>
<dbReference type="RefSeq" id="WP_309262392.1">
    <property type="nucleotide sequence ID" value="NZ_JARUHG010000002.1"/>
</dbReference>
<dbReference type="EMBL" id="JARUHG010000002">
    <property type="protein sequence ID" value="MDR0183250.1"/>
    <property type="molecule type" value="Genomic_DNA"/>
</dbReference>
<comment type="caution">
    <text evidence="1">The sequence shown here is derived from an EMBL/GenBank/DDBJ whole genome shotgun (WGS) entry which is preliminary data.</text>
</comment>
<evidence type="ECO:0000313" key="1">
    <source>
        <dbReference type="EMBL" id="MDR0183250.1"/>
    </source>
</evidence>
<keyword evidence="2" id="KW-1185">Reference proteome</keyword>
<proteinExistence type="predicted"/>
<protein>
    <recommendedName>
        <fullName evidence="3">DUF3322 domain-containing protein</fullName>
    </recommendedName>
</protein>
<evidence type="ECO:0000313" key="2">
    <source>
        <dbReference type="Proteomes" id="UP001233535"/>
    </source>
</evidence>
<evidence type="ECO:0008006" key="3">
    <source>
        <dbReference type="Google" id="ProtNLM"/>
    </source>
</evidence>
<dbReference type="Proteomes" id="UP001233535">
    <property type="component" value="Unassembled WGS sequence"/>
</dbReference>
<name>A0ABU1CDM4_9GAMM</name>
<gene>
    <name evidence="1" type="ORF">P8609_09745</name>
</gene>